<dbReference type="GO" id="GO:0003700">
    <property type="term" value="F:DNA-binding transcription factor activity"/>
    <property type="evidence" value="ECO:0007669"/>
    <property type="project" value="InterPro"/>
</dbReference>
<comment type="caution">
    <text evidence="5">The sequence shown here is derived from an EMBL/GenBank/DDBJ whole genome shotgun (WGS) entry which is preliminary data.</text>
</comment>
<dbReference type="Gene3D" id="1.10.10.10">
    <property type="entry name" value="Winged helix-like DNA-binding domain superfamily/Winged helix DNA-binding domain"/>
    <property type="match status" value="1"/>
</dbReference>
<evidence type="ECO:0000256" key="2">
    <source>
        <dbReference type="ARBA" id="ARBA00023125"/>
    </source>
</evidence>
<evidence type="ECO:0000313" key="6">
    <source>
        <dbReference type="Proteomes" id="UP000559182"/>
    </source>
</evidence>
<keyword evidence="6" id="KW-1185">Reference proteome</keyword>
<proteinExistence type="predicted"/>
<dbReference type="Gene3D" id="1.20.120.530">
    <property type="entry name" value="GntR ligand-binding domain-like"/>
    <property type="match status" value="1"/>
</dbReference>
<dbReference type="Pfam" id="PF07729">
    <property type="entry name" value="FCD"/>
    <property type="match status" value="1"/>
</dbReference>
<dbReference type="EMBL" id="JACHVQ010000003">
    <property type="protein sequence ID" value="MBB2893455.1"/>
    <property type="molecule type" value="Genomic_DNA"/>
</dbReference>
<dbReference type="InterPro" id="IPR008920">
    <property type="entry name" value="TF_FadR/GntR_C"/>
</dbReference>
<dbReference type="SUPFAM" id="SSF46785">
    <property type="entry name" value="Winged helix' DNA-binding domain"/>
    <property type="match status" value="1"/>
</dbReference>
<dbReference type="RefSeq" id="WP_221185652.1">
    <property type="nucleotide sequence ID" value="NZ_JACHVQ010000003.1"/>
</dbReference>
<dbReference type="InterPro" id="IPR000524">
    <property type="entry name" value="Tscrpt_reg_HTH_GntR"/>
</dbReference>
<dbReference type="SMART" id="SM00345">
    <property type="entry name" value="HTH_GNTR"/>
    <property type="match status" value="1"/>
</dbReference>
<name>A0A839NE62_9MICO</name>
<dbReference type="AlphaFoldDB" id="A0A839NE62"/>
<dbReference type="Pfam" id="PF00392">
    <property type="entry name" value="GntR"/>
    <property type="match status" value="1"/>
</dbReference>
<dbReference type="SUPFAM" id="SSF48008">
    <property type="entry name" value="GntR ligand-binding domain-like"/>
    <property type="match status" value="1"/>
</dbReference>
<protein>
    <submittedName>
        <fullName evidence="5">DNA-binding GntR family transcriptional regulator</fullName>
    </submittedName>
</protein>
<reference evidence="5 6" key="1">
    <citation type="submission" date="2020-08" db="EMBL/GenBank/DDBJ databases">
        <title>Sequencing the genomes of 1000 actinobacteria strains.</title>
        <authorList>
            <person name="Klenk H.-P."/>
        </authorList>
    </citation>
    <scope>NUCLEOTIDE SEQUENCE [LARGE SCALE GENOMIC DNA]</scope>
    <source>
        <strain evidence="5 6">DSM 105369</strain>
    </source>
</reference>
<dbReference type="InterPro" id="IPR036388">
    <property type="entry name" value="WH-like_DNA-bd_sf"/>
</dbReference>
<evidence type="ECO:0000256" key="3">
    <source>
        <dbReference type="ARBA" id="ARBA00023163"/>
    </source>
</evidence>
<dbReference type="PANTHER" id="PTHR43537">
    <property type="entry name" value="TRANSCRIPTIONAL REGULATOR, GNTR FAMILY"/>
    <property type="match status" value="1"/>
</dbReference>
<keyword evidence="1" id="KW-0805">Transcription regulation</keyword>
<dbReference type="PROSITE" id="PS50949">
    <property type="entry name" value="HTH_GNTR"/>
    <property type="match status" value="1"/>
</dbReference>
<dbReference type="Proteomes" id="UP000559182">
    <property type="component" value="Unassembled WGS sequence"/>
</dbReference>
<keyword evidence="2 5" id="KW-0238">DNA-binding</keyword>
<dbReference type="SMART" id="SM00895">
    <property type="entry name" value="FCD"/>
    <property type="match status" value="1"/>
</dbReference>
<dbReference type="CDD" id="cd07377">
    <property type="entry name" value="WHTH_GntR"/>
    <property type="match status" value="1"/>
</dbReference>
<dbReference type="InterPro" id="IPR011711">
    <property type="entry name" value="GntR_C"/>
</dbReference>
<evidence type="ECO:0000259" key="4">
    <source>
        <dbReference type="PROSITE" id="PS50949"/>
    </source>
</evidence>
<accession>A0A839NE62</accession>
<dbReference type="InterPro" id="IPR036390">
    <property type="entry name" value="WH_DNA-bd_sf"/>
</dbReference>
<gene>
    <name evidence="5" type="ORF">FHU39_003486</name>
</gene>
<feature type="domain" description="HTH gntR-type" evidence="4">
    <location>
        <begin position="17"/>
        <end position="84"/>
    </location>
</feature>
<sequence>MTLATEDDPGLRRIDARSVADQVTDEIRRSILSGALAPGESLSLRKLADRLGVSIIPVRDAIKNLHNEGLIVNPPSRSATVAPLDSEEFAAIYRLRRLLEPELARRAVTGLSDAELDRLHDVAADLGRPERSMDDIYDDHRAFHLALLAPAASSWDARILMQLWRAGERYIRIAFGLLDPDPHEHDRRREAHQLLVKKFRTRDPETAATALDIHLEHNETLAIRALDGRW</sequence>
<evidence type="ECO:0000256" key="1">
    <source>
        <dbReference type="ARBA" id="ARBA00023015"/>
    </source>
</evidence>
<keyword evidence="3" id="KW-0804">Transcription</keyword>
<organism evidence="5 6">
    <name type="scientific">Flexivirga oryzae</name>
    <dbReference type="NCBI Taxonomy" id="1794944"/>
    <lineage>
        <taxon>Bacteria</taxon>
        <taxon>Bacillati</taxon>
        <taxon>Actinomycetota</taxon>
        <taxon>Actinomycetes</taxon>
        <taxon>Micrococcales</taxon>
        <taxon>Dermacoccaceae</taxon>
        <taxon>Flexivirga</taxon>
    </lineage>
</organism>
<dbReference type="GO" id="GO:0003677">
    <property type="term" value="F:DNA binding"/>
    <property type="evidence" value="ECO:0007669"/>
    <property type="project" value="UniProtKB-KW"/>
</dbReference>
<evidence type="ECO:0000313" key="5">
    <source>
        <dbReference type="EMBL" id="MBB2893455.1"/>
    </source>
</evidence>
<dbReference type="PANTHER" id="PTHR43537:SF24">
    <property type="entry name" value="GLUCONATE OPERON TRANSCRIPTIONAL REPRESSOR"/>
    <property type="match status" value="1"/>
</dbReference>